<evidence type="ECO:0000313" key="3">
    <source>
        <dbReference type="Proteomes" id="UP000178943"/>
    </source>
</evidence>
<organism evidence="2 3">
    <name type="scientific">Candidatus Fischerbacteria bacterium RBG_13_37_8</name>
    <dbReference type="NCBI Taxonomy" id="1817863"/>
    <lineage>
        <taxon>Bacteria</taxon>
        <taxon>Candidatus Fischeribacteriota</taxon>
    </lineage>
</organism>
<accession>A0A1F5VNN7</accession>
<protein>
    <recommendedName>
        <fullName evidence="4">C-type cytochrome biogenesis protein CcmI</fullName>
    </recommendedName>
</protein>
<name>A0A1F5VNN7_9BACT</name>
<comment type="caution">
    <text evidence="2">The sequence shown here is derived from an EMBL/GenBank/DDBJ whole genome shotgun (WGS) entry which is preliminary data.</text>
</comment>
<keyword evidence="1" id="KW-0812">Transmembrane</keyword>
<reference evidence="2 3" key="1">
    <citation type="journal article" date="2016" name="Nat. Commun.">
        <title>Thousands of microbial genomes shed light on interconnected biogeochemical processes in an aquifer system.</title>
        <authorList>
            <person name="Anantharaman K."/>
            <person name="Brown C.T."/>
            <person name="Hug L.A."/>
            <person name="Sharon I."/>
            <person name="Castelle C.J."/>
            <person name="Probst A.J."/>
            <person name="Thomas B.C."/>
            <person name="Singh A."/>
            <person name="Wilkins M.J."/>
            <person name="Karaoz U."/>
            <person name="Brodie E.L."/>
            <person name="Williams K.H."/>
            <person name="Hubbard S.S."/>
            <person name="Banfield J.F."/>
        </authorList>
    </citation>
    <scope>NUCLEOTIDE SEQUENCE [LARGE SCALE GENOMIC DNA]</scope>
</reference>
<gene>
    <name evidence="2" type="ORF">A2Y62_00690</name>
</gene>
<evidence type="ECO:0000256" key="1">
    <source>
        <dbReference type="SAM" id="Phobius"/>
    </source>
</evidence>
<dbReference type="Proteomes" id="UP000178943">
    <property type="component" value="Unassembled WGS sequence"/>
</dbReference>
<evidence type="ECO:0000313" key="2">
    <source>
        <dbReference type="EMBL" id="OGF64973.1"/>
    </source>
</evidence>
<dbReference type="STRING" id="1817863.A2Y62_00690"/>
<dbReference type="EMBL" id="MFGW01000124">
    <property type="protein sequence ID" value="OGF64973.1"/>
    <property type="molecule type" value="Genomic_DNA"/>
</dbReference>
<keyword evidence="1" id="KW-1133">Transmembrane helix</keyword>
<dbReference type="AlphaFoldDB" id="A0A1F5VNN7"/>
<sequence length="89" mass="10675">MFVLFIILVVLLIIYIFTPLFFRKIELNFAHAEAERQKLIMQKVEVYNSIKDLEYDYRQGKIAEDDYIMTKNQLTEEAIEILKELDKRG</sequence>
<evidence type="ECO:0008006" key="4">
    <source>
        <dbReference type="Google" id="ProtNLM"/>
    </source>
</evidence>
<feature type="transmembrane region" description="Helical" evidence="1">
    <location>
        <begin position="6"/>
        <end position="22"/>
    </location>
</feature>
<keyword evidence="1" id="KW-0472">Membrane</keyword>
<proteinExistence type="predicted"/>